<accession>A0A074Y2B9</accession>
<dbReference type="InParanoid" id="A0A074Y2B9"/>
<name>A0A074Y2B9_AURSE</name>
<feature type="compositionally biased region" description="Low complexity" evidence="1">
    <location>
        <begin position="80"/>
        <end position="105"/>
    </location>
</feature>
<dbReference type="AlphaFoldDB" id="A0A074Y2B9"/>
<dbReference type="Proteomes" id="UP000030641">
    <property type="component" value="Unassembled WGS sequence"/>
</dbReference>
<feature type="region of interest" description="Disordered" evidence="1">
    <location>
        <begin position="79"/>
        <end position="113"/>
    </location>
</feature>
<sequence>MDCFLDFCLACDKQTSEGLYCSQACRLADLEKAGSSTPSSPFSPTMESTSRSYFPTSSTGFQLPEAFSFKPASMSTFVESSSPRRSLSPSSSRSSLSSSGGSQSGNTISEAARTELQTYVSAFDQTREMKRRSLSSH</sequence>
<evidence type="ECO:0000313" key="2">
    <source>
        <dbReference type="EMBL" id="KEQ91948.1"/>
    </source>
</evidence>
<keyword evidence="3" id="KW-1185">Reference proteome</keyword>
<dbReference type="EMBL" id="KL584774">
    <property type="protein sequence ID" value="KEQ91948.1"/>
    <property type="molecule type" value="Genomic_DNA"/>
</dbReference>
<dbReference type="Pfam" id="PF12855">
    <property type="entry name" value="Ecl1"/>
    <property type="match status" value="1"/>
</dbReference>
<gene>
    <name evidence="2" type="ORF">AUEXF2481DRAFT_8172</name>
</gene>
<dbReference type="RefSeq" id="XP_013340354.1">
    <property type="nucleotide sequence ID" value="XM_013484900.1"/>
</dbReference>
<dbReference type="GeneID" id="25371658"/>
<dbReference type="OrthoDB" id="2563506at2759"/>
<feature type="region of interest" description="Disordered" evidence="1">
    <location>
        <begin position="32"/>
        <end position="56"/>
    </location>
</feature>
<feature type="compositionally biased region" description="Low complexity" evidence="1">
    <location>
        <begin position="35"/>
        <end position="50"/>
    </location>
</feature>
<evidence type="ECO:0000313" key="3">
    <source>
        <dbReference type="Proteomes" id="UP000030641"/>
    </source>
</evidence>
<reference evidence="2 3" key="1">
    <citation type="journal article" date="2014" name="BMC Genomics">
        <title>Genome sequencing of four Aureobasidium pullulans varieties: biotechnological potential, stress tolerance, and description of new species.</title>
        <authorList>
            <person name="Gostin Ar C."/>
            <person name="Ohm R.A."/>
            <person name="Kogej T."/>
            <person name="Sonjak S."/>
            <person name="Turk M."/>
            <person name="Zajc J."/>
            <person name="Zalar P."/>
            <person name="Grube M."/>
            <person name="Sun H."/>
            <person name="Han J."/>
            <person name="Sharma A."/>
            <person name="Chiniquy J."/>
            <person name="Ngan C.Y."/>
            <person name="Lipzen A."/>
            <person name="Barry K."/>
            <person name="Grigoriev I.V."/>
            <person name="Gunde-Cimerman N."/>
        </authorList>
    </citation>
    <scope>NUCLEOTIDE SEQUENCE [LARGE SCALE GENOMIC DNA]</scope>
    <source>
        <strain evidence="2 3">EXF-2481</strain>
    </source>
</reference>
<organism evidence="2 3">
    <name type="scientific">Aureobasidium subglaciale (strain EXF-2481)</name>
    <name type="common">Aureobasidium pullulans var. subglaciale</name>
    <dbReference type="NCBI Taxonomy" id="1043005"/>
    <lineage>
        <taxon>Eukaryota</taxon>
        <taxon>Fungi</taxon>
        <taxon>Dikarya</taxon>
        <taxon>Ascomycota</taxon>
        <taxon>Pezizomycotina</taxon>
        <taxon>Dothideomycetes</taxon>
        <taxon>Dothideomycetidae</taxon>
        <taxon>Dothideales</taxon>
        <taxon>Saccotheciaceae</taxon>
        <taxon>Aureobasidium</taxon>
    </lineage>
</organism>
<proteinExistence type="predicted"/>
<dbReference type="OMA" id="CLVCDRQ"/>
<protein>
    <submittedName>
        <fullName evidence="2">Uncharacterized protein</fullName>
    </submittedName>
</protein>
<dbReference type="HOGENOM" id="CLU_099513_2_0_1"/>
<dbReference type="InterPro" id="IPR024368">
    <property type="entry name" value="Ecl1/2/3"/>
</dbReference>
<evidence type="ECO:0000256" key="1">
    <source>
        <dbReference type="SAM" id="MobiDB-lite"/>
    </source>
</evidence>